<sequence length="183" mass="19957">MTRTGEQEADPFVSAVPRQYAVPAGRNRPLELSSPSKSSFLRPSSAHLRHLLAPPVKPPARFRHGGSPIQVVRGLEDAKAATGAYGGGGAAPPGLYDLRCYSLSYASYEAPPVPKKGRNAGAGAASSRSSSFRNSWSLSDPEMQRKRRVAGYKMYAAEGKIKTSFRKSFKWLKDRYTVVVRGW</sequence>
<accession>A0A7I8JNI9</accession>
<dbReference type="PANTHER" id="PTHR33193:SF71">
    <property type="entry name" value="OS02G0223700 PROTEIN"/>
    <property type="match status" value="1"/>
</dbReference>
<reference evidence="2 3" key="1">
    <citation type="submission" date="2019-12" db="EMBL/GenBank/DDBJ databases">
        <authorList>
            <person name="Scholz U."/>
            <person name="Mascher M."/>
            <person name="Fiebig A."/>
        </authorList>
    </citation>
    <scope>NUCLEOTIDE SEQUENCE</scope>
</reference>
<dbReference type="Pfam" id="PF12023">
    <property type="entry name" value="DUF3511"/>
    <property type="match status" value="1"/>
</dbReference>
<evidence type="ECO:0000256" key="1">
    <source>
        <dbReference type="SAM" id="MobiDB-lite"/>
    </source>
</evidence>
<protein>
    <submittedName>
        <fullName evidence="2">Uncharacterized protein</fullName>
    </submittedName>
</protein>
<organism evidence="2">
    <name type="scientific">Spirodela intermedia</name>
    <name type="common">Intermediate duckweed</name>
    <dbReference type="NCBI Taxonomy" id="51605"/>
    <lineage>
        <taxon>Eukaryota</taxon>
        <taxon>Viridiplantae</taxon>
        <taxon>Streptophyta</taxon>
        <taxon>Embryophyta</taxon>
        <taxon>Tracheophyta</taxon>
        <taxon>Spermatophyta</taxon>
        <taxon>Magnoliopsida</taxon>
        <taxon>Liliopsida</taxon>
        <taxon>Araceae</taxon>
        <taxon>Lemnoideae</taxon>
        <taxon>Spirodela</taxon>
    </lineage>
</organism>
<feature type="compositionally biased region" description="Low complexity" evidence="1">
    <location>
        <begin position="119"/>
        <end position="139"/>
    </location>
</feature>
<dbReference type="EMBL" id="CACRZD030000015">
    <property type="protein sequence ID" value="CAA6671660.1"/>
    <property type="molecule type" value="Genomic_DNA"/>
</dbReference>
<evidence type="ECO:0000313" key="2">
    <source>
        <dbReference type="EMBL" id="CAA2632447.1"/>
    </source>
</evidence>
<gene>
    <name evidence="2" type="ORF">SI7747_15018068</name>
</gene>
<dbReference type="Proteomes" id="UP001189122">
    <property type="component" value="Unassembled WGS sequence"/>
</dbReference>
<dbReference type="AlphaFoldDB" id="A0A7I8JNI9"/>
<feature type="region of interest" description="Disordered" evidence="1">
    <location>
        <begin position="1"/>
        <end position="41"/>
    </location>
</feature>
<feature type="compositionally biased region" description="Low complexity" evidence="1">
    <location>
        <begin position="30"/>
        <end position="41"/>
    </location>
</feature>
<dbReference type="PANTHER" id="PTHR33193">
    <property type="entry name" value="DOMAIN PROTEIN, PUTATIVE (DUF3511)-RELATED"/>
    <property type="match status" value="1"/>
</dbReference>
<dbReference type="EMBL" id="LR743602">
    <property type="protein sequence ID" value="CAA2632447.1"/>
    <property type="molecule type" value="Genomic_DNA"/>
</dbReference>
<proteinExistence type="predicted"/>
<evidence type="ECO:0000313" key="3">
    <source>
        <dbReference type="Proteomes" id="UP001189122"/>
    </source>
</evidence>
<name>A0A7I8JNI9_SPIIN</name>
<keyword evidence="3" id="KW-1185">Reference proteome</keyword>
<feature type="region of interest" description="Disordered" evidence="1">
    <location>
        <begin position="114"/>
        <end position="139"/>
    </location>
</feature>
<dbReference type="InterPro" id="IPR021899">
    <property type="entry name" value="DUF3511"/>
</dbReference>